<feature type="compositionally biased region" description="Low complexity" evidence="1">
    <location>
        <begin position="8"/>
        <end position="76"/>
    </location>
</feature>
<dbReference type="AlphaFoldDB" id="A0A5C3EUX0"/>
<name>A0A5C3EUX0_9BASI</name>
<feature type="compositionally biased region" description="Low complexity" evidence="1">
    <location>
        <begin position="83"/>
        <end position="102"/>
    </location>
</feature>
<gene>
    <name evidence="2" type="ORF">PSFLO_01111</name>
</gene>
<accession>A0A5C3EUX0</accession>
<evidence type="ECO:0000313" key="3">
    <source>
        <dbReference type="Proteomes" id="UP000323386"/>
    </source>
</evidence>
<sequence>MSPLSQFDAPAAPSSPLSDAPSDLAAASAAAPSSAVSPGVGQPAAAAPAPVSASSGRDARSTAAVAATPARVLRPRQATPSRGVTSSATAPAPAVASTVGPSTVRLLDGSTIELPRWLVRRPPDAEHWRLCEESLARAQANIARQDAASALGPPPTSQPTTPVSSAASRGPSVAPSSSLSQLRRPGRERSRRRAVPDYSDSEGEASAGPSKGKARASRGAGYSGEEEEEEEDELLGDVLAVPPPPPPPAPSRRSTRSRGGLSIPASYDAAAVPAYPEGEVHPDWMPPIQHAWTVCSQCCSSGSDEAEALEAIKTCALDPGVTHPAGHGGGHSGRYLAHCGPCDPRKRPCDFMMRCPTFPKTARGRVQARMYACKRWIWLEGGCVGERPKPDTRPEALTEEDFKRLFTAAEQEAFHEAWARGRGIDKDRYAGVAKAAKASRAGKEAPAAASSSVLGASSAVGDASRPAKRAKRSATPAAATTAAPVAAPSSSAANAPSTTVASSSSVSVAPPAPALPPTAVARRSSACGGLEAALDRLDEAAKEVMAASQVVNRELRGAGVPSSEVNTSAIPLLGALEEHSMALREATEKASVRLAGAANK</sequence>
<feature type="region of interest" description="Disordered" evidence="1">
    <location>
        <begin position="141"/>
        <end position="262"/>
    </location>
</feature>
<reference evidence="2 3" key="1">
    <citation type="submission" date="2018-03" db="EMBL/GenBank/DDBJ databases">
        <authorList>
            <person name="Guldener U."/>
        </authorList>
    </citation>
    <scope>NUCLEOTIDE SEQUENCE [LARGE SCALE GENOMIC DNA]</scope>
    <source>
        <strain evidence="2 3">DAOM196992</strain>
    </source>
</reference>
<keyword evidence="3" id="KW-1185">Reference proteome</keyword>
<dbReference type="Proteomes" id="UP000323386">
    <property type="component" value="Unassembled WGS sequence"/>
</dbReference>
<feature type="compositionally biased region" description="Low complexity" evidence="1">
    <location>
        <begin position="473"/>
        <end position="509"/>
    </location>
</feature>
<feature type="compositionally biased region" description="Low complexity" evidence="1">
    <location>
        <begin position="440"/>
        <end position="464"/>
    </location>
</feature>
<dbReference type="EMBL" id="OOIP01000002">
    <property type="protein sequence ID" value="SPO35640.1"/>
    <property type="molecule type" value="Genomic_DNA"/>
</dbReference>
<organism evidence="2 3">
    <name type="scientific">Pseudozyma flocculosa</name>
    <dbReference type="NCBI Taxonomy" id="84751"/>
    <lineage>
        <taxon>Eukaryota</taxon>
        <taxon>Fungi</taxon>
        <taxon>Dikarya</taxon>
        <taxon>Basidiomycota</taxon>
        <taxon>Ustilaginomycotina</taxon>
        <taxon>Ustilaginomycetes</taxon>
        <taxon>Ustilaginales</taxon>
        <taxon>Ustilaginaceae</taxon>
        <taxon>Pseudozyma</taxon>
    </lineage>
</organism>
<feature type="region of interest" description="Disordered" evidence="1">
    <location>
        <begin position="440"/>
        <end position="511"/>
    </location>
</feature>
<protein>
    <submittedName>
        <fullName evidence="2">Uncharacterized protein</fullName>
    </submittedName>
</protein>
<proteinExistence type="predicted"/>
<feature type="region of interest" description="Disordered" evidence="1">
    <location>
        <begin position="1"/>
        <end position="104"/>
    </location>
</feature>
<feature type="compositionally biased region" description="Basic residues" evidence="1">
    <location>
        <begin position="184"/>
        <end position="193"/>
    </location>
</feature>
<evidence type="ECO:0000256" key="1">
    <source>
        <dbReference type="SAM" id="MobiDB-lite"/>
    </source>
</evidence>
<evidence type="ECO:0000313" key="2">
    <source>
        <dbReference type="EMBL" id="SPO35640.1"/>
    </source>
</evidence>
<feature type="compositionally biased region" description="Pro residues" evidence="1">
    <location>
        <begin position="241"/>
        <end position="250"/>
    </location>
</feature>
<feature type="compositionally biased region" description="Acidic residues" evidence="1">
    <location>
        <begin position="224"/>
        <end position="235"/>
    </location>
</feature>